<reference evidence="1 2" key="1">
    <citation type="journal article" date="2011" name="Proc. Natl. Acad. Sci. U.S.A.">
        <title>Evolutionary erosion of yeast sex chromosomes by mating-type switching accidents.</title>
        <authorList>
            <person name="Gordon J.L."/>
            <person name="Armisen D."/>
            <person name="Proux-Wera E."/>
            <person name="Oheigeartaigh S.S."/>
            <person name="Byrne K.P."/>
            <person name="Wolfe K.H."/>
        </authorList>
    </citation>
    <scope>NUCLEOTIDE SEQUENCE [LARGE SCALE GENOMIC DNA]</scope>
    <source>
        <strain evidence="2">ATCC 10597 / BCRC 20456 / CBS 421 / NBRC 0211 / NRRL Y-12639</strain>
    </source>
</reference>
<dbReference type="KEGG" id="ndi:NDAI_0F04440"/>
<dbReference type="PANTHER" id="PTHR28052">
    <property type="entry name" value="UPF0545 PROTEIN C22ORF39"/>
    <property type="match status" value="1"/>
</dbReference>
<dbReference type="OrthoDB" id="2017405at2759"/>
<dbReference type="Proteomes" id="UP000000689">
    <property type="component" value="Chromosome 6"/>
</dbReference>
<dbReference type="GO" id="GO:0007005">
    <property type="term" value="P:mitochondrion organization"/>
    <property type="evidence" value="ECO:0007669"/>
    <property type="project" value="EnsemblFungi"/>
</dbReference>
<dbReference type="InterPro" id="IPR021475">
    <property type="entry name" value="Pants/Emi1-like"/>
</dbReference>
<dbReference type="STRING" id="1071378.G0WDA1"/>
<proteinExistence type="predicted"/>
<dbReference type="Pfam" id="PF11326">
    <property type="entry name" value="PANTS-like"/>
    <property type="match status" value="1"/>
</dbReference>
<dbReference type="AlphaFoldDB" id="G0WDA1"/>
<accession>G0WDA1</accession>
<name>G0WDA1_NAUDC</name>
<sequence>MLSEYPCTMSCMEAFDQLVACYSVGGQFRSYYRYGEFNPCQKQLSKFKFCLGNSKNPIKVQEWYKEQAEYNSKFRGSSNAIWNEREPATNVE</sequence>
<gene>
    <name evidence="1" type="primary">NDAI0F04440</name>
    <name evidence="1" type="ordered locus">NDAI_0F04440</name>
</gene>
<dbReference type="OMA" id="GQFRNYY"/>
<evidence type="ECO:0008006" key="3">
    <source>
        <dbReference type="Google" id="ProtNLM"/>
    </source>
</evidence>
<dbReference type="PANTHER" id="PTHR28052:SF1">
    <property type="entry name" value="UPF0545 PROTEIN C22ORF39"/>
    <property type="match status" value="1"/>
</dbReference>
<dbReference type="eggNOG" id="ENOG502S4MN">
    <property type="taxonomic scope" value="Eukaryota"/>
</dbReference>
<evidence type="ECO:0000313" key="1">
    <source>
        <dbReference type="EMBL" id="CCD25762.1"/>
    </source>
</evidence>
<dbReference type="HOGENOM" id="CLU_114639_2_0_1"/>
<protein>
    <recommendedName>
        <fullName evidence="3">Early meiotic induction protein 1</fullName>
    </recommendedName>
</protein>
<evidence type="ECO:0000313" key="2">
    <source>
        <dbReference type="Proteomes" id="UP000000689"/>
    </source>
</evidence>
<dbReference type="EMBL" id="HE580272">
    <property type="protein sequence ID" value="CCD25762.1"/>
    <property type="molecule type" value="Genomic_DNA"/>
</dbReference>
<dbReference type="GeneID" id="11497100"/>
<organism evidence="1 2">
    <name type="scientific">Naumovozyma dairenensis (strain ATCC 10597 / BCRC 20456 / CBS 421 / NBRC 0211 / NRRL Y-12639)</name>
    <name type="common">Saccharomyces dairenensis</name>
    <dbReference type="NCBI Taxonomy" id="1071378"/>
    <lineage>
        <taxon>Eukaryota</taxon>
        <taxon>Fungi</taxon>
        <taxon>Dikarya</taxon>
        <taxon>Ascomycota</taxon>
        <taxon>Saccharomycotina</taxon>
        <taxon>Saccharomycetes</taxon>
        <taxon>Saccharomycetales</taxon>
        <taxon>Saccharomycetaceae</taxon>
        <taxon>Naumovozyma</taxon>
    </lineage>
</organism>
<keyword evidence="2" id="KW-1185">Reference proteome</keyword>
<dbReference type="RefSeq" id="XP_003671005.1">
    <property type="nucleotide sequence ID" value="XM_003670957.1"/>
</dbReference>